<dbReference type="GO" id="GO:0000150">
    <property type="term" value="F:DNA strand exchange activity"/>
    <property type="evidence" value="ECO:0007669"/>
    <property type="project" value="InterPro"/>
</dbReference>
<sequence>MTKLIGYARISTRNGATDGQRAELLAAGVRRDDLYVDEGSSGARAPRPQLDVAVTALEPGDTFVIVSLDRLGKSTQNVLAFAEGLSGRGVELRVLNFCGGDVDTATPPGPMLFTTMAALGQMEHEIKRERVLDSIDRRRKAGKNLGGRPRRITNRQIRNANRLMEAGEPTALVVRDFGMSRATFYRRARALGLMPDQSGDEKPEIDDAV</sequence>
<dbReference type="SUPFAM" id="SSF53041">
    <property type="entry name" value="Resolvase-like"/>
    <property type="match status" value="1"/>
</dbReference>
<dbReference type="OrthoDB" id="128993at2"/>
<dbReference type="Proteomes" id="UP000092582">
    <property type="component" value="Chromosome 1"/>
</dbReference>
<dbReference type="InterPro" id="IPR006118">
    <property type="entry name" value="Recombinase_CS"/>
</dbReference>
<dbReference type="CDD" id="cd00569">
    <property type="entry name" value="HTH_Hin_like"/>
    <property type="match status" value="1"/>
</dbReference>
<dbReference type="Pfam" id="PF02796">
    <property type="entry name" value="HTH_7"/>
    <property type="match status" value="1"/>
</dbReference>
<dbReference type="Pfam" id="PF00239">
    <property type="entry name" value="Resolvase"/>
    <property type="match status" value="1"/>
</dbReference>
<evidence type="ECO:0000256" key="1">
    <source>
        <dbReference type="ARBA" id="ARBA00009913"/>
    </source>
</evidence>
<dbReference type="InterPro" id="IPR009057">
    <property type="entry name" value="Homeodomain-like_sf"/>
</dbReference>
<keyword evidence="4" id="KW-0233">DNA recombination</keyword>
<comment type="similarity">
    <text evidence="1">Belongs to the site-specific recombinase resolvase family.</text>
</comment>
<dbReference type="STRING" id="670052.PA27867_0803"/>
<dbReference type="Gene3D" id="3.40.50.1390">
    <property type="entry name" value="Resolvase, N-terminal catalytic domain"/>
    <property type="match status" value="1"/>
</dbReference>
<accession>A0A1B1BGT4</accession>
<dbReference type="CDD" id="cd03768">
    <property type="entry name" value="SR_ResInv"/>
    <property type="match status" value="1"/>
</dbReference>
<feature type="active site" description="O-(5'-phospho-DNA)-serine intermediate" evidence="5">
    <location>
        <position position="11"/>
    </location>
</feature>
<dbReference type="InterPro" id="IPR036162">
    <property type="entry name" value="Resolvase-like_N_sf"/>
</dbReference>
<dbReference type="PROSITE" id="PS51736">
    <property type="entry name" value="RECOMBINASES_3"/>
    <property type="match status" value="1"/>
</dbReference>
<keyword evidence="2" id="KW-0229">DNA integration</keyword>
<protein>
    <submittedName>
        <fullName evidence="7">Resolvase</fullName>
    </submittedName>
</protein>
<evidence type="ECO:0000259" key="6">
    <source>
        <dbReference type="PROSITE" id="PS51736"/>
    </source>
</evidence>
<evidence type="ECO:0000256" key="4">
    <source>
        <dbReference type="ARBA" id="ARBA00023172"/>
    </source>
</evidence>
<dbReference type="InterPro" id="IPR050639">
    <property type="entry name" value="SSR_resolvase"/>
</dbReference>
<evidence type="ECO:0000256" key="3">
    <source>
        <dbReference type="ARBA" id="ARBA00023125"/>
    </source>
</evidence>
<reference evidence="7 8" key="1">
    <citation type="submission" date="2016-06" db="EMBL/GenBank/DDBJ databases">
        <title>Genome sequencing of Cryobacterium arcticum PAMC 27867.</title>
        <authorList>
            <person name="Lee J."/>
            <person name="Kim O.-S."/>
        </authorList>
    </citation>
    <scope>NUCLEOTIDE SEQUENCE [LARGE SCALE GENOMIC DNA]</scope>
    <source>
        <strain evidence="7 8">PAMC 27867</strain>
    </source>
</reference>
<dbReference type="PATRIC" id="fig|670052.7.peg.831"/>
<evidence type="ECO:0000256" key="2">
    <source>
        <dbReference type="ARBA" id="ARBA00022908"/>
    </source>
</evidence>
<evidence type="ECO:0000256" key="5">
    <source>
        <dbReference type="PIRSR" id="PIRSR606118-50"/>
    </source>
</evidence>
<dbReference type="GO" id="GO:0003677">
    <property type="term" value="F:DNA binding"/>
    <property type="evidence" value="ECO:0007669"/>
    <property type="project" value="UniProtKB-KW"/>
</dbReference>
<dbReference type="SUPFAM" id="SSF46689">
    <property type="entry name" value="Homeodomain-like"/>
    <property type="match status" value="1"/>
</dbReference>
<dbReference type="EMBL" id="CP016282">
    <property type="protein sequence ID" value="ANP71770.1"/>
    <property type="molecule type" value="Genomic_DNA"/>
</dbReference>
<dbReference type="GO" id="GO:0015074">
    <property type="term" value="P:DNA integration"/>
    <property type="evidence" value="ECO:0007669"/>
    <property type="project" value="UniProtKB-KW"/>
</dbReference>
<keyword evidence="8" id="KW-1185">Reference proteome</keyword>
<organism evidence="7 8">
    <name type="scientific">Cryobacterium arcticum</name>
    <dbReference type="NCBI Taxonomy" id="670052"/>
    <lineage>
        <taxon>Bacteria</taxon>
        <taxon>Bacillati</taxon>
        <taxon>Actinomycetota</taxon>
        <taxon>Actinomycetes</taxon>
        <taxon>Micrococcales</taxon>
        <taxon>Microbacteriaceae</taxon>
        <taxon>Cryobacterium</taxon>
    </lineage>
</organism>
<proteinExistence type="inferred from homology"/>
<dbReference type="KEGG" id="cart:PA27867_0803"/>
<feature type="domain" description="Resolvase/invertase-type recombinase catalytic" evidence="6">
    <location>
        <begin position="3"/>
        <end position="142"/>
    </location>
</feature>
<evidence type="ECO:0000313" key="7">
    <source>
        <dbReference type="EMBL" id="ANP71770.1"/>
    </source>
</evidence>
<keyword evidence="3" id="KW-0238">DNA-binding</keyword>
<dbReference type="AlphaFoldDB" id="A0A1B1BGT4"/>
<dbReference type="InterPro" id="IPR006120">
    <property type="entry name" value="Resolvase_HTH_dom"/>
</dbReference>
<dbReference type="SMART" id="SM00857">
    <property type="entry name" value="Resolvase"/>
    <property type="match status" value="1"/>
</dbReference>
<dbReference type="Gene3D" id="1.10.10.60">
    <property type="entry name" value="Homeodomain-like"/>
    <property type="match status" value="1"/>
</dbReference>
<evidence type="ECO:0000313" key="8">
    <source>
        <dbReference type="Proteomes" id="UP000092582"/>
    </source>
</evidence>
<dbReference type="PANTHER" id="PTHR30461">
    <property type="entry name" value="DNA-INVERTASE FROM LAMBDOID PROPHAGE"/>
    <property type="match status" value="1"/>
</dbReference>
<name>A0A1B1BGT4_9MICO</name>
<dbReference type="InterPro" id="IPR006119">
    <property type="entry name" value="Resolv_N"/>
</dbReference>
<gene>
    <name evidence="7" type="ORF">PA27867_0803</name>
</gene>
<dbReference type="PANTHER" id="PTHR30461:SF2">
    <property type="entry name" value="SERINE RECOMBINASE PINE-RELATED"/>
    <property type="match status" value="1"/>
</dbReference>
<dbReference type="RefSeq" id="WP_066593612.1">
    <property type="nucleotide sequence ID" value="NZ_CP016282.1"/>
</dbReference>
<dbReference type="PROSITE" id="PS00398">
    <property type="entry name" value="RECOMBINASES_2"/>
    <property type="match status" value="1"/>
</dbReference>